<proteinExistence type="predicted"/>
<dbReference type="EMBL" id="QXFV01002256">
    <property type="protein sequence ID" value="KAE8990415.1"/>
    <property type="molecule type" value="Genomic_DNA"/>
</dbReference>
<protein>
    <submittedName>
        <fullName evidence="3">Uncharacterized protein</fullName>
    </submittedName>
</protein>
<evidence type="ECO:0000313" key="3">
    <source>
        <dbReference type="EMBL" id="KAE9283945.1"/>
    </source>
</evidence>
<evidence type="ECO:0000313" key="5">
    <source>
        <dbReference type="Proteomes" id="UP000434957"/>
    </source>
</evidence>
<keyword evidence="5" id="KW-1185">Reference proteome</keyword>
<dbReference type="AlphaFoldDB" id="A0A6A4C672"/>
<name>A0A6A4C672_9STRA</name>
<organism evidence="3 5">
    <name type="scientific">Phytophthora rubi</name>
    <dbReference type="NCBI Taxonomy" id="129364"/>
    <lineage>
        <taxon>Eukaryota</taxon>
        <taxon>Sar</taxon>
        <taxon>Stramenopiles</taxon>
        <taxon>Oomycota</taxon>
        <taxon>Peronosporomycetes</taxon>
        <taxon>Peronosporales</taxon>
        <taxon>Peronosporaceae</taxon>
        <taxon>Phytophthora</taxon>
    </lineage>
</organism>
<evidence type="ECO:0000313" key="1">
    <source>
        <dbReference type="EMBL" id="KAE8986709.1"/>
    </source>
</evidence>
<sequence length="33" mass="3635">MRCHPAEGAMQELTTAAYSTLPELENALDWTAL</sequence>
<dbReference type="Proteomes" id="UP000429607">
    <property type="component" value="Unassembled WGS sequence"/>
</dbReference>
<reference evidence="3 5" key="1">
    <citation type="submission" date="2018-08" db="EMBL/GenBank/DDBJ databases">
        <title>Genomic investigation of the strawberry pathogen Phytophthora fragariae indicates pathogenicity is determined by transcriptional variation in three key races.</title>
        <authorList>
            <person name="Adams T.M."/>
            <person name="Armitage A.D."/>
            <person name="Sobczyk M.K."/>
            <person name="Bates H.J."/>
            <person name="Dunwell J.M."/>
            <person name="Nellist C.F."/>
            <person name="Harrison R.J."/>
        </authorList>
    </citation>
    <scope>NUCLEOTIDE SEQUENCE [LARGE SCALE GENOMIC DNA]</scope>
    <source>
        <strain evidence="2 4">SCRP249</strain>
        <strain evidence="1 6">SCRP324</strain>
        <strain evidence="3 5">SCRP333</strain>
    </source>
</reference>
<dbReference type="EMBL" id="QXFT01003633">
    <property type="protein sequence ID" value="KAE9283945.1"/>
    <property type="molecule type" value="Genomic_DNA"/>
</dbReference>
<gene>
    <name evidence="2" type="ORF">PR001_g21490</name>
    <name evidence="1" type="ORF">PR002_g22271</name>
    <name evidence="3" type="ORF">PR003_g26988</name>
</gene>
<dbReference type="Proteomes" id="UP000434957">
    <property type="component" value="Unassembled WGS sequence"/>
</dbReference>
<evidence type="ECO:0000313" key="6">
    <source>
        <dbReference type="Proteomes" id="UP000435112"/>
    </source>
</evidence>
<comment type="caution">
    <text evidence="3">The sequence shown here is derived from an EMBL/GenBank/DDBJ whole genome shotgun (WGS) entry which is preliminary data.</text>
</comment>
<accession>A0A6A4C672</accession>
<evidence type="ECO:0000313" key="2">
    <source>
        <dbReference type="EMBL" id="KAE8990415.1"/>
    </source>
</evidence>
<dbReference type="Proteomes" id="UP000435112">
    <property type="component" value="Unassembled WGS sequence"/>
</dbReference>
<evidence type="ECO:0000313" key="4">
    <source>
        <dbReference type="Proteomes" id="UP000429607"/>
    </source>
</evidence>
<dbReference type="EMBL" id="QXFU01002363">
    <property type="protein sequence ID" value="KAE8986709.1"/>
    <property type="molecule type" value="Genomic_DNA"/>
</dbReference>